<dbReference type="Proteomes" id="UP000186607">
    <property type="component" value="Unassembled WGS sequence"/>
</dbReference>
<dbReference type="EMBL" id="MSTI01000035">
    <property type="protein sequence ID" value="OLV19371.1"/>
    <property type="molecule type" value="Genomic_DNA"/>
</dbReference>
<keyword evidence="3" id="KW-0812">Transmembrane</keyword>
<keyword evidence="5" id="KW-1185">Reference proteome</keyword>
<protein>
    <submittedName>
        <fullName evidence="4">Uncharacterized protein</fullName>
    </submittedName>
</protein>
<name>A0A1U7P2H9_9DEIO</name>
<comment type="caution">
    <text evidence="4">The sequence shown here is derived from an EMBL/GenBank/DDBJ whole genome shotgun (WGS) entry which is preliminary data.</text>
</comment>
<evidence type="ECO:0000256" key="2">
    <source>
        <dbReference type="SAM" id="MobiDB-lite"/>
    </source>
</evidence>
<dbReference type="STRING" id="249408.BOO71_0002869"/>
<evidence type="ECO:0000313" key="4">
    <source>
        <dbReference type="EMBL" id="OLV19371.1"/>
    </source>
</evidence>
<proteinExistence type="predicted"/>
<evidence type="ECO:0000256" key="1">
    <source>
        <dbReference type="SAM" id="Coils"/>
    </source>
</evidence>
<feature type="compositionally biased region" description="Basic and acidic residues" evidence="2">
    <location>
        <begin position="135"/>
        <end position="176"/>
    </location>
</feature>
<feature type="transmembrane region" description="Helical" evidence="3">
    <location>
        <begin position="69"/>
        <end position="87"/>
    </location>
</feature>
<accession>A0A1U7P2H9</accession>
<dbReference type="AlphaFoldDB" id="A0A1U7P2H9"/>
<reference evidence="4 5" key="1">
    <citation type="submission" date="2017-01" db="EMBL/GenBank/DDBJ databases">
        <title>Genome Analysis of Deinococcus marmoris KOPRI26562.</title>
        <authorList>
            <person name="Kim J.H."/>
            <person name="Oh H.-M."/>
        </authorList>
    </citation>
    <scope>NUCLEOTIDE SEQUENCE [LARGE SCALE GENOMIC DNA]</scope>
    <source>
        <strain evidence="4 5">KOPRI26562</strain>
    </source>
</reference>
<feature type="region of interest" description="Disordered" evidence="2">
    <location>
        <begin position="123"/>
        <end position="183"/>
    </location>
</feature>
<gene>
    <name evidence="4" type="ORF">BOO71_0002869</name>
</gene>
<keyword evidence="3" id="KW-1133">Transmembrane helix</keyword>
<sequence length="183" mass="19413">MASIQSVIEDVKDSVQDSAHRLEGKAAIEASKAFVKGQKKMTALLAEQQNELRDIRQDLKKLRKQRKSGGGFPWTLVLLAGGAYALYRSNAGIRDQIDGLLGRVDPGIKGNLTRAGDAVKDAASDVMDGKSPVDAAKRAGGELQRAGEKALDGAKDTAADLKQDAQAKAKDLKDDAQNATKGN</sequence>
<keyword evidence="3" id="KW-0472">Membrane</keyword>
<feature type="coiled-coil region" evidence="1">
    <location>
        <begin position="38"/>
        <end position="65"/>
    </location>
</feature>
<evidence type="ECO:0000313" key="5">
    <source>
        <dbReference type="Proteomes" id="UP000186607"/>
    </source>
</evidence>
<organism evidence="4 5">
    <name type="scientific">Deinococcus marmoris</name>
    <dbReference type="NCBI Taxonomy" id="249408"/>
    <lineage>
        <taxon>Bacteria</taxon>
        <taxon>Thermotogati</taxon>
        <taxon>Deinococcota</taxon>
        <taxon>Deinococci</taxon>
        <taxon>Deinococcales</taxon>
        <taxon>Deinococcaceae</taxon>
        <taxon>Deinococcus</taxon>
    </lineage>
</organism>
<evidence type="ECO:0000256" key="3">
    <source>
        <dbReference type="SAM" id="Phobius"/>
    </source>
</evidence>
<dbReference type="RefSeq" id="WP_075830847.1">
    <property type="nucleotide sequence ID" value="NZ_MSTI01000035.1"/>
</dbReference>
<keyword evidence="1" id="KW-0175">Coiled coil</keyword>
<dbReference type="OrthoDB" id="71129at2"/>